<sequence length="97" mass="11387">MKILFIIIIFQHLFNNSQANSFDVSKYTRAKIFIGLIDQLNNLRFVDTFETYNCEYGGYFNCFGRGNRNSEALRTAEVFNRIAGFLRDCSLWNFDSM</sequence>
<reference evidence="3" key="1">
    <citation type="submission" date="2022-11" db="UniProtKB">
        <authorList>
            <consortium name="WormBaseParasite"/>
        </authorList>
    </citation>
    <scope>IDENTIFICATION</scope>
</reference>
<proteinExistence type="predicted"/>
<name>A0A914ED17_9BILA</name>
<keyword evidence="2" id="KW-1185">Reference proteome</keyword>
<feature type="signal peptide" evidence="1">
    <location>
        <begin position="1"/>
        <end position="19"/>
    </location>
</feature>
<evidence type="ECO:0000313" key="2">
    <source>
        <dbReference type="Proteomes" id="UP000887540"/>
    </source>
</evidence>
<dbReference type="WBParaSite" id="ACRNAN_scaffold7413.g18244.t1">
    <property type="protein sequence ID" value="ACRNAN_scaffold7413.g18244.t1"/>
    <property type="gene ID" value="ACRNAN_scaffold7413.g18244"/>
</dbReference>
<dbReference type="AlphaFoldDB" id="A0A914ED17"/>
<feature type="chain" id="PRO_5037203000" evidence="1">
    <location>
        <begin position="20"/>
        <end position="97"/>
    </location>
</feature>
<organism evidence="2 3">
    <name type="scientific">Acrobeloides nanus</name>
    <dbReference type="NCBI Taxonomy" id="290746"/>
    <lineage>
        <taxon>Eukaryota</taxon>
        <taxon>Metazoa</taxon>
        <taxon>Ecdysozoa</taxon>
        <taxon>Nematoda</taxon>
        <taxon>Chromadorea</taxon>
        <taxon>Rhabditida</taxon>
        <taxon>Tylenchina</taxon>
        <taxon>Cephalobomorpha</taxon>
        <taxon>Cephaloboidea</taxon>
        <taxon>Cephalobidae</taxon>
        <taxon>Acrobeloides</taxon>
    </lineage>
</organism>
<keyword evidence="1" id="KW-0732">Signal</keyword>
<dbReference type="Proteomes" id="UP000887540">
    <property type="component" value="Unplaced"/>
</dbReference>
<protein>
    <submittedName>
        <fullName evidence="3">Uncharacterized protein</fullName>
    </submittedName>
</protein>
<accession>A0A914ED17</accession>
<evidence type="ECO:0000256" key="1">
    <source>
        <dbReference type="SAM" id="SignalP"/>
    </source>
</evidence>
<evidence type="ECO:0000313" key="3">
    <source>
        <dbReference type="WBParaSite" id="ACRNAN_scaffold7413.g18244.t1"/>
    </source>
</evidence>